<dbReference type="AlphaFoldDB" id="A0AAU9E5I3"/>
<accession>A0AAU9E5I3</accession>
<proteinExistence type="predicted"/>
<reference evidence="1 2" key="1">
    <citation type="submission" date="2023-08" db="EMBL/GenBank/DDBJ databases">
        <title>Helicovermis profunda gen. nov., sp. nov., a novel mesophilic, fermentative bacterium within the Bacillota from a deep-sea hydrothermal vent chimney.</title>
        <authorList>
            <person name="Miyazaki U."/>
            <person name="Mizutani D."/>
            <person name="Hashimoto Y."/>
            <person name="Tame A."/>
            <person name="Sawayama S."/>
            <person name="Miyazaki J."/>
            <person name="Takai K."/>
            <person name="Nakagawa S."/>
        </authorList>
    </citation>
    <scope>NUCLEOTIDE SEQUENCE [LARGE SCALE GENOMIC DNA]</scope>
    <source>
        <strain evidence="1 2">S502</strain>
    </source>
</reference>
<dbReference type="Proteomes" id="UP001321786">
    <property type="component" value="Chromosome"/>
</dbReference>
<dbReference type="EMBL" id="AP028654">
    <property type="protein sequence ID" value="BEP29889.1"/>
    <property type="molecule type" value="Genomic_DNA"/>
</dbReference>
<evidence type="ECO:0000313" key="2">
    <source>
        <dbReference type="Proteomes" id="UP001321786"/>
    </source>
</evidence>
<evidence type="ECO:0000313" key="1">
    <source>
        <dbReference type="EMBL" id="BEP29889.1"/>
    </source>
</evidence>
<dbReference type="KEGG" id="hprf:HLPR_22200"/>
<sequence length="55" mass="6657">MLWFGIQIDDPIETNGIRIEDYYLGYSYVNWEVVNSNYYLGKMVENANYSYKKIY</sequence>
<organism evidence="1 2">
    <name type="scientific">Helicovermis profundi</name>
    <dbReference type="NCBI Taxonomy" id="3065157"/>
    <lineage>
        <taxon>Bacteria</taxon>
        <taxon>Bacillati</taxon>
        <taxon>Bacillota</taxon>
        <taxon>Clostridia</taxon>
        <taxon>Helicovermis</taxon>
    </lineage>
</organism>
<protein>
    <submittedName>
        <fullName evidence="1">Uncharacterized protein</fullName>
    </submittedName>
</protein>
<gene>
    <name evidence="1" type="ORF">HLPR_22200</name>
</gene>
<name>A0AAU9E5I3_9FIRM</name>
<keyword evidence="2" id="KW-1185">Reference proteome</keyword>